<accession>A0A350P2R1</accession>
<proteinExistence type="predicted"/>
<sequence>MSDQNPPRALGQINPSIFDDLLVLPSGQTVSEIKAIARSVVNANPKIKLTHAVTALLNGAGLAVRDISQAYPVMLGDAFNVDRVDAINAYIAPNGEDSVWLGPKEGQGIQISFGSHISLKSNPPRELTDAERIAKIESRLRSHIELSPQHDPNARDKYKAALEKLVKATVHGGSGSRAAAQILLSLYNGSDWQMDLTDLRLLDPESREAAITALKFDAQVDEEPHTVLDDGNAIYDRLKHAWPTLYNPIRHHDDCLDNIVEYWKCPECNQGLERPQYPDWIMNDDLIPTCCGDADHDEVDMYVGFWGHSVLK</sequence>
<organism evidence="2 3">
    <name type="scientific">Alteromonas australica</name>
    <dbReference type="NCBI Taxonomy" id="589873"/>
    <lineage>
        <taxon>Bacteria</taxon>
        <taxon>Pseudomonadati</taxon>
        <taxon>Pseudomonadota</taxon>
        <taxon>Gammaproteobacteria</taxon>
        <taxon>Alteromonadales</taxon>
        <taxon>Alteromonadaceae</taxon>
        <taxon>Alteromonas/Salinimonas group</taxon>
        <taxon>Alteromonas</taxon>
    </lineage>
</organism>
<dbReference type="AlphaFoldDB" id="A0A350P2R1"/>
<reference evidence="2 3" key="1">
    <citation type="journal article" date="2018" name="Nat. Biotechnol.">
        <title>A standardized bacterial taxonomy based on genome phylogeny substantially revises the tree of life.</title>
        <authorList>
            <person name="Parks D.H."/>
            <person name="Chuvochina M."/>
            <person name="Waite D.W."/>
            <person name="Rinke C."/>
            <person name="Skarshewski A."/>
            <person name="Chaumeil P.A."/>
            <person name="Hugenholtz P."/>
        </authorList>
    </citation>
    <scope>NUCLEOTIDE SEQUENCE [LARGE SCALE GENOMIC DNA]</scope>
    <source>
        <strain evidence="2">UBA11978</strain>
    </source>
</reference>
<evidence type="ECO:0000313" key="3">
    <source>
        <dbReference type="Proteomes" id="UP000263517"/>
    </source>
</evidence>
<dbReference type="InterPro" id="IPR056090">
    <property type="entry name" value="DUF7673"/>
</dbReference>
<protein>
    <recommendedName>
        <fullName evidence="1">DUF7673 domain-containing protein</fullName>
    </recommendedName>
</protein>
<evidence type="ECO:0000313" key="2">
    <source>
        <dbReference type="EMBL" id="HAW75578.1"/>
    </source>
</evidence>
<dbReference type="Pfam" id="PF24720">
    <property type="entry name" value="DUF7673"/>
    <property type="match status" value="1"/>
</dbReference>
<dbReference type="EMBL" id="DNAN01000261">
    <property type="protein sequence ID" value="HAW75578.1"/>
    <property type="molecule type" value="Genomic_DNA"/>
</dbReference>
<name>A0A350P2R1_9ALTE</name>
<gene>
    <name evidence="2" type="ORF">DCW74_07580</name>
</gene>
<feature type="domain" description="DUF7673" evidence="1">
    <location>
        <begin position="160"/>
        <end position="242"/>
    </location>
</feature>
<evidence type="ECO:0000259" key="1">
    <source>
        <dbReference type="Pfam" id="PF24720"/>
    </source>
</evidence>
<comment type="caution">
    <text evidence="2">The sequence shown here is derived from an EMBL/GenBank/DDBJ whole genome shotgun (WGS) entry which is preliminary data.</text>
</comment>
<dbReference type="Proteomes" id="UP000263517">
    <property type="component" value="Unassembled WGS sequence"/>
</dbReference>